<dbReference type="SUPFAM" id="SSF50118">
    <property type="entry name" value="Cell growth inhibitor/plasmid maintenance toxic component"/>
    <property type="match status" value="1"/>
</dbReference>
<gene>
    <name evidence="8" type="ORF">ACFO6Q_01715</name>
</gene>
<evidence type="ECO:0000256" key="5">
    <source>
        <dbReference type="ARBA" id="ARBA00023163"/>
    </source>
</evidence>
<proteinExistence type="inferred from homology"/>
<evidence type="ECO:0000256" key="4">
    <source>
        <dbReference type="ARBA" id="ARBA00023015"/>
    </source>
</evidence>
<evidence type="ECO:0000256" key="3">
    <source>
        <dbReference type="ARBA" id="ARBA00022491"/>
    </source>
</evidence>
<name>A0ABV9QTW6_9GAMM</name>
<keyword evidence="9" id="KW-1185">Reference proteome</keyword>
<evidence type="ECO:0000256" key="2">
    <source>
        <dbReference type="ARBA" id="ARBA00015075"/>
    </source>
</evidence>
<comment type="similarity">
    <text evidence="1">Belongs to the CcdB toxin family.</text>
</comment>
<evidence type="ECO:0000313" key="8">
    <source>
        <dbReference type="EMBL" id="MFC4819019.1"/>
    </source>
</evidence>
<evidence type="ECO:0000256" key="7">
    <source>
        <dbReference type="ARBA" id="ARBA00033135"/>
    </source>
</evidence>
<protein>
    <recommendedName>
        <fullName evidence="2">Toxin CcdB</fullName>
    </recommendedName>
    <alternativeName>
        <fullName evidence="7">Cytotoxic protein CcdB</fullName>
    </alternativeName>
    <alternativeName>
        <fullName evidence="6">Protein LetD</fullName>
    </alternativeName>
</protein>
<comment type="caution">
    <text evidence="8">The sequence shown here is derived from an EMBL/GenBank/DDBJ whole genome shotgun (WGS) entry which is preliminary data.</text>
</comment>
<evidence type="ECO:0000256" key="1">
    <source>
        <dbReference type="ARBA" id="ARBA00005230"/>
    </source>
</evidence>
<reference evidence="9" key="1">
    <citation type="journal article" date="2019" name="Int. J. Syst. Evol. Microbiol.">
        <title>The Global Catalogue of Microorganisms (GCM) 10K type strain sequencing project: providing services to taxonomists for standard genome sequencing and annotation.</title>
        <authorList>
            <consortium name="The Broad Institute Genomics Platform"/>
            <consortium name="The Broad Institute Genome Sequencing Center for Infectious Disease"/>
            <person name="Wu L."/>
            <person name="Ma J."/>
        </authorList>
    </citation>
    <scope>NUCLEOTIDE SEQUENCE [LARGE SCALE GENOMIC DNA]</scope>
    <source>
        <strain evidence="9">CCUG 30340</strain>
    </source>
</reference>
<dbReference type="InterPro" id="IPR002712">
    <property type="entry name" value="CcdB"/>
</dbReference>
<keyword evidence="5" id="KW-0804">Transcription</keyword>
<keyword evidence="4" id="KW-0805">Transcription regulation</keyword>
<dbReference type="EMBL" id="JBHSHD010000002">
    <property type="protein sequence ID" value="MFC4819019.1"/>
    <property type="molecule type" value="Genomic_DNA"/>
</dbReference>
<organism evidence="8 9">
    <name type="scientific">Dokdonella ginsengisoli</name>
    <dbReference type="NCBI Taxonomy" id="363846"/>
    <lineage>
        <taxon>Bacteria</taxon>
        <taxon>Pseudomonadati</taxon>
        <taxon>Pseudomonadota</taxon>
        <taxon>Gammaproteobacteria</taxon>
        <taxon>Lysobacterales</taxon>
        <taxon>Rhodanobacteraceae</taxon>
        <taxon>Dokdonella</taxon>
    </lineage>
</organism>
<evidence type="ECO:0000313" key="9">
    <source>
        <dbReference type="Proteomes" id="UP001595886"/>
    </source>
</evidence>
<accession>A0ABV9QTW6</accession>
<keyword evidence="3" id="KW-0678">Repressor</keyword>
<dbReference type="RefSeq" id="WP_380018755.1">
    <property type="nucleotide sequence ID" value="NZ_JBHSHD010000002.1"/>
</dbReference>
<sequence>MARHDVYLNEHTQSRKRFPYFLVVQSDLLEGLATVVVVPLGKPGLVEGKLAQTLTPQLDVNGESLVMYTPELAAVPATFLRKRVGNIDAQRDPILRALDFLFSGI</sequence>
<dbReference type="InterPro" id="IPR011067">
    <property type="entry name" value="Plasmid_toxin/cell-grow_inhib"/>
</dbReference>
<dbReference type="Proteomes" id="UP001595886">
    <property type="component" value="Unassembled WGS sequence"/>
</dbReference>
<evidence type="ECO:0000256" key="6">
    <source>
        <dbReference type="ARBA" id="ARBA00029628"/>
    </source>
</evidence>
<dbReference type="Pfam" id="PF01845">
    <property type="entry name" value="CcdB"/>
    <property type="match status" value="1"/>
</dbReference>
<dbReference type="Gene3D" id="2.30.30.110">
    <property type="match status" value="1"/>
</dbReference>